<sequence length="302" mass="35040">MFKKFCASNNLFTKNASTSTHLFMDGGILSVPNDKLVLFYHQYIQYINQGEQISLIEKLGHNCTMRFFLDIDNTNNIDDILTAANNIMKITTPYIYTSSDSNGFHIIYNVQFTCDECISTCKQIIDMLPIHRKHCIDISVYKTGIRMIYSDKFTNGSWQNRWYIPIKSSISDKLTLDDFRHSIVRIFTINTSLSSTSNSLTFHSDILKYLTKIHPKYSEISSIKIKSFNNGIKCLSVDSKFCTNINDEHKNNHVYFVINSHNELYQKCFSHNYKISGRIHCYCHQYKSKPIQLPKLLDVHSS</sequence>
<organism evidence="2">
    <name type="scientific">viral metagenome</name>
    <dbReference type="NCBI Taxonomy" id="1070528"/>
    <lineage>
        <taxon>unclassified sequences</taxon>
        <taxon>metagenomes</taxon>
        <taxon>organismal metagenomes</taxon>
    </lineage>
</organism>
<dbReference type="AlphaFoldDB" id="A0A6C0F734"/>
<evidence type="ECO:0000313" key="2">
    <source>
        <dbReference type="EMBL" id="QHT37002.1"/>
    </source>
</evidence>
<proteinExistence type="predicted"/>
<dbReference type="Pfam" id="PF23162">
    <property type="entry name" value="AEP_C962R"/>
    <property type="match status" value="1"/>
</dbReference>
<feature type="domain" description="C962R-like N-terminal AEP" evidence="1">
    <location>
        <begin position="20"/>
        <end position="152"/>
    </location>
</feature>
<dbReference type="Pfam" id="PF03121">
    <property type="entry name" value="Herpes_UL52"/>
    <property type="match status" value="1"/>
</dbReference>
<protein>
    <recommendedName>
        <fullName evidence="1">C962R-like N-terminal AEP domain-containing protein</fullName>
    </recommendedName>
</protein>
<accession>A0A6C0F734</accession>
<evidence type="ECO:0000259" key="1">
    <source>
        <dbReference type="Pfam" id="PF23162"/>
    </source>
</evidence>
<dbReference type="EMBL" id="MN738789">
    <property type="protein sequence ID" value="QHT37002.1"/>
    <property type="molecule type" value="Genomic_DNA"/>
</dbReference>
<reference evidence="2" key="1">
    <citation type="journal article" date="2020" name="Nature">
        <title>Giant virus diversity and host interactions through global metagenomics.</title>
        <authorList>
            <person name="Schulz F."/>
            <person name="Roux S."/>
            <person name="Paez-Espino D."/>
            <person name="Jungbluth S."/>
            <person name="Walsh D.A."/>
            <person name="Denef V.J."/>
            <person name="McMahon K.D."/>
            <person name="Konstantinidis K.T."/>
            <person name="Eloe-Fadrosh E.A."/>
            <person name="Kyrpides N.C."/>
            <person name="Woyke T."/>
        </authorList>
    </citation>
    <scope>NUCLEOTIDE SEQUENCE</scope>
    <source>
        <strain evidence="2">GVMAG-S-ERX555967-131</strain>
    </source>
</reference>
<name>A0A6C0F734_9ZZZZ</name>
<dbReference type="InterPro" id="IPR056443">
    <property type="entry name" value="AEP_C962R"/>
</dbReference>